<dbReference type="InterPro" id="IPR036514">
    <property type="entry name" value="SGNH_hydro_sf"/>
</dbReference>
<evidence type="ECO:0000313" key="3">
    <source>
        <dbReference type="Proteomes" id="UP001569904"/>
    </source>
</evidence>
<organism evidence="2 3">
    <name type="scientific">Actinomadura chokoriensis</name>
    <dbReference type="NCBI Taxonomy" id="454156"/>
    <lineage>
        <taxon>Bacteria</taxon>
        <taxon>Bacillati</taxon>
        <taxon>Actinomycetota</taxon>
        <taxon>Actinomycetes</taxon>
        <taxon>Streptosporangiales</taxon>
        <taxon>Thermomonosporaceae</taxon>
        <taxon>Actinomadura</taxon>
    </lineage>
</organism>
<feature type="domain" description="SGNH hydrolase-type esterase" evidence="1">
    <location>
        <begin position="179"/>
        <end position="370"/>
    </location>
</feature>
<dbReference type="EMBL" id="JAXCEH010000020">
    <property type="protein sequence ID" value="MFA1557369.1"/>
    <property type="molecule type" value="Genomic_DNA"/>
</dbReference>
<proteinExistence type="predicted"/>
<protein>
    <submittedName>
        <fullName evidence="2">GDSL-type esterase/lipase family protein</fullName>
    </submittedName>
</protein>
<dbReference type="InterPro" id="IPR053140">
    <property type="entry name" value="GDSL_Rv0518-like"/>
</dbReference>
<sequence length="381" mass="40235">MTSHWTAAFRSAPVSPHEPMPLIHPPRGFHDQTLRQVVRLSGTGTRLRVRLGNLYGKDPLTIARIRVAAHRSAATIVPGTDTAVTFGGAHQVTIPPGQEAISDPVDLTTTPDTDLVLSSYHAAATGPADYHPFALQTGYLSPGDAVSHTDLPQPEPVESRFFLTGIDVLGPADRPVVAAFGDSITDGVGTTPGTHRRYPDLLARRLHPAGAAVLNLGIAGNRLLSDVFGERGTTRFDRDVLTAPGVTHVVVQLGLNDIGLPGMLDQPPLRAADLIAGLSALATRARRHEIRPIIATVTPFAGAAAAGPGFDTPQAQHTRRQLNQWIRANDAYDAVADLDQALRDPTAPAALHPDYDSGDHIHPNDAGAQAIADTVADALPA</sequence>
<name>A0ABV4R379_9ACTN</name>
<dbReference type="SUPFAM" id="SSF52266">
    <property type="entry name" value="SGNH hydrolase"/>
    <property type="match status" value="1"/>
</dbReference>
<keyword evidence="3" id="KW-1185">Reference proteome</keyword>
<gene>
    <name evidence="2" type="ORF">SM436_27130</name>
</gene>
<dbReference type="Proteomes" id="UP001569904">
    <property type="component" value="Unassembled WGS sequence"/>
</dbReference>
<accession>A0ABV4R379</accession>
<dbReference type="Gene3D" id="3.40.50.1110">
    <property type="entry name" value="SGNH hydrolase"/>
    <property type="match status" value="1"/>
</dbReference>
<dbReference type="RefSeq" id="WP_371944111.1">
    <property type="nucleotide sequence ID" value="NZ_JAXCEH010000020.1"/>
</dbReference>
<comment type="caution">
    <text evidence="2">The sequence shown here is derived from an EMBL/GenBank/DDBJ whole genome shotgun (WGS) entry which is preliminary data.</text>
</comment>
<dbReference type="InterPro" id="IPR013830">
    <property type="entry name" value="SGNH_hydro"/>
</dbReference>
<evidence type="ECO:0000259" key="1">
    <source>
        <dbReference type="Pfam" id="PF13472"/>
    </source>
</evidence>
<evidence type="ECO:0000313" key="2">
    <source>
        <dbReference type="EMBL" id="MFA1557369.1"/>
    </source>
</evidence>
<dbReference type="PANTHER" id="PTHR43784">
    <property type="entry name" value="GDSL-LIKE LIPASE/ACYLHYDROLASE, PUTATIVE (AFU_ORTHOLOGUE AFUA_2G00820)-RELATED"/>
    <property type="match status" value="1"/>
</dbReference>
<reference evidence="2 3" key="1">
    <citation type="submission" date="2023-11" db="EMBL/GenBank/DDBJ databases">
        <title>Actinomadura monticuli sp. nov., isolated from volcanic ash.</title>
        <authorList>
            <person name="Lee S.D."/>
            <person name="Yang H."/>
            <person name="Kim I.S."/>
        </authorList>
    </citation>
    <scope>NUCLEOTIDE SEQUENCE [LARGE SCALE GENOMIC DNA]</scope>
    <source>
        <strain evidence="2 3">DSM 45346</strain>
    </source>
</reference>
<dbReference type="Pfam" id="PF13472">
    <property type="entry name" value="Lipase_GDSL_2"/>
    <property type="match status" value="1"/>
</dbReference>
<dbReference type="PANTHER" id="PTHR43784:SF2">
    <property type="entry name" value="GDSL-LIKE LIPASE_ACYLHYDROLASE, PUTATIVE (AFU_ORTHOLOGUE AFUA_2G00820)-RELATED"/>
    <property type="match status" value="1"/>
</dbReference>